<reference evidence="1" key="1">
    <citation type="submission" date="2023-08" db="EMBL/GenBank/DDBJ databases">
        <title>A de novo genome assembly of Solanum verrucosum Schlechtendal, a Mexican diploid species geographically isolated from the other diploid A-genome species in potato relatives.</title>
        <authorList>
            <person name="Hosaka K."/>
        </authorList>
    </citation>
    <scope>NUCLEOTIDE SEQUENCE</scope>
    <source>
        <tissue evidence="1">Young leaves</tissue>
    </source>
</reference>
<sequence>MSRMMVGVDEYNKSQPLSKIGFAQGSFPIMYLGIPLSSKKWSKMEYHQPTEKSTSRITKVYSKQLLYAGQESVIKEVDKTCRAYLWGSFEDKKKIRLVVWDKVCVPKKFGGLNIKGSKLWNVASVGDPNCDHNEYQEMKERPPYRDIQHTLCGVNSTARWE</sequence>
<protein>
    <submittedName>
        <fullName evidence="1">Uncharacterized protein</fullName>
    </submittedName>
</protein>
<dbReference type="PANTHER" id="PTHR33116">
    <property type="entry name" value="REVERSE TRANSCRIPTASE ZINC-BINDING DOMAIN-CONTAINING PROTEIN-RELATED-RELATED"/>
    <property type="match status" value="1"/>
</dbReference>
<evidence type="ECO:0000313" key="2">
    <source>
        <dbReference type="Proteomes" id="UP001234989"/>
    </source>
</evidence>
<organism evidence="1 2">
    <name type="scientific">Solanum verrucosum</name>
    <dbReference type="NCBI Taxonomy" id="315347"/>
    <lineage>
        <taxon>Eukaryota</taxon>
        <taxon>Viridiplantae</taxon>
        <taxon>Streptophyta</taxon>
        <taxon>Embryophyta</taxon>
        <taxon>Tracheophyta</taxon>
        <taxon>Spermatophyta</taxon>
        <taxon>Magnoliopsida</taxon>
        <taxon>eudicotyledons</taxon>
        <taxon>Gunneridae</taxon>
        <taxon>Pentapetalae</taxon>
        <taxon>asterids</taxon>
        <taxon>lamiids</taxon>
        <taxon>Solanales</taxon>
        <taxon>Solanaceae</taxon>
        <taxon>Solanoideae</taxon>
        <taxon>Solaneae</taxon>
        <taxon>Solanum</taxon>
    </lineage>
</organism>
<dbReference type="AlphaFoldDB" id="A0AAF0ZJT1"/>
<keyword evidence="2" id="KW-1185">Reference proteome</keyword>
<name>A0AAF0ZJT1_SOLVR</name>
<dbReference type="EMBL" id="CP133619">
    <property type="protein sequence ID" value="WMV41986.1"/>
    <property type="molecule type" value="Genomic_DNA"/>
</dbReference>
<gene>
    <name evidence="1" type="ORF">MTR67_035371</name>
</gene>
<evidence type="ECO:0000313" key="1">
    <source>
        <dbReference type="EMBL" id="WMV41986.1"/>
    </source>
</evidence>
<dbReference type="PANTHER" id="PTHR33116:SF84">
    <property type="entry name" value="RNA-DIRECTED DNA POLYMERASE"/>
    <property type="match status" value="1"/>
</dbReference>
<accession>A0AAF0ZJT1</accession>
<proteinExistence type="predicted"/>
<dbReference type="Proteomes" id="UP001234989">
    <property type="component" value="Chromosome 8"/>
</dbReference>